<reference evidence="3" key="1">
    <citation type="submission" date="2014-09" db="EMBL/GenBank/DDBJ databases">
        <authorList>
            <person name="Mudge J."/>
            <person name="Ramaraj T."/>
            <person name="Lindquist I.E."/>
            <person name="Bharti A.K."/>
            <person name="Sundararajan A."/>
            <person name="Cameron C.T."/>
            <person name="Woodward J.E."/>
            <person name="May G.D."/>
            <person name="Brubaker C."/>
            <person name="Broadhvest J."/>
            <person name="Wilkins T.A."/>
        </authorList>
    </citation>
    <scope>NUCLEOTIDE SEQUENCE</scope>
    <source>
        <strain evidence="3">cv. AKA8401</strain>
    </source>
</reference>
<evidence type="ECO:0000256" key="1">
    <source>
        <dbReference type="SAM" id="MobiDB-lite"/>
    </source>
</evidence>
<organism evidence="2 3">
    <name type="scientific">Gossypium arboreum</name>
    <name type="common">Tree cotton</name>
    <name type="synonym">Gossypium nanking</name>
    <dbReference type="NCBI Taxonomy" id="29729"/>
    <lineage>
        <taxon>Eukaryota</taxon>
        <taxon>Viridiplantae</taxon>
        <taxon>Streptophyta</taxon>
        <taxon>Embryophyta</taxon>
        <taxon>Tracheophyta</taxon>
        <taxon>Spermatophyta</taxon>
        <taxon>Magnoliopsida</taxon>
        <taxon>eudicotyledons</taxon>
        <taxon>Gunneridae</taxon>
        <taxon>Pentapetalae</taxon>
        <taxon>rosids</taxon>
        <taxon>malvids</taxon>
        <taxon>Malvales</taxon>
        <taxon>Malvaceae</taxon>
        <taxon>Malvoideae</taxon>
        <taxon>Gossypium</taxon>
    </lineage>
</organism>
<accession>A0A0B0NAX3</accession>
<feature type="compositionally biased region" description="Polar residues" evidence="1">
    <location>
        <begin position="1"/>
        <end position="13"/>
    </location>
</feature>
<name>A0A0B0NAX3_GOSAR</name>
<protein>
    <submittedName>
        <fullName evidence="2">Uncharacterized protein</fullName>
    </submittedName>
</protein>
<dbReference type="EMBL" id="JRRC01491780">
    <property type="protein sequence ID" value="KHG08206.1"/>
    <property type="molecule type" value="Genomic_DNA"/>
</dbReference>
<proteinExistence type="predicted"/>
<comment type="caution">
    <text evidence="2">The sequence shown here is derived from an EMBL/GenBank/DDBJ whole genome shotgun (WGS) entry which is preliminary data.</text>
</comment>
<evidence type="ECO:0000313" key="3">
    <source>
        <dbReference type="Proteomes" id="UP000032142"/>
    </source>
</evidence>
<dbReference type="Proteomes" id="UP000032142">
    <property type="component" value="Unassembled WGS sequence"/>
</dbReference>
<keyword evidence="3" id="KW-1185">Reference proteome</keyword>
<feature type="region of interest" description="Disordered" evidence="1">
    <location>
        <begin position="1"/>
        <end position="22"/>
    </location>
</feature>
<sequence>MLDQGNRGSSLNRENTRLWTKW</sequence>
<dbReference type="AlphaFoldDB" id="A0A0B0NAX3"/>
<gene>
    <name evidence="2" type="ORF">F383_34934</name>
</gene>
<evidence type="ECO:0000313" key="2">
    <source>
        <dbReference type="EMBL" id="KHG08206.1"/>
    </source>
</evidence>